<keyword evidence="1" id="KW-0812">Transmembrane</keyword>
<organism evidence="2 3">
    <name type="scientific">Candidatus Ornithomonoglobus intestinigallinarum</name>
    <dbReference type="NCBI Taxonomy" id="2840894"/>
    <lineage>
        <taxon>Bacteria</taxon>
        <taxon>Bacillati</taxon>
        <taxon>Bacillota</taxon>
        <taxon>Clostridia</taxon>
        <taxon>Candidatus Ornithomonoglobus</taxon>
    </lineage>
</organism>
<feature type="transmembrane region" description="Helical" evidence="1">
    <location>
        <begin position="12"/>
        <end position="31"/>
    </location>
</feature>
<reference evidence="2" key="2">
    <citation type="journal article" date="2021" name="PeerJ">
        <title>Extensive microbial diversity within the chicken gut microbiome revealed by metagenomics and culture.</title>
        <authorList>
            <person name="Gilroy R."/>
            <person name="Ravi A."/>
            <person name="Getino M."/>
            <person name="Pursley I."/>
            <person name="Horton D.L."/>
            <person name="Alikhan N.F."/>
            <person name="Baker D."/>
            <person name="Gharbi K."/>
            <person name="Hall N."/>
            <person name="Watson M."/>
            <person name="Adriaenssens E.M."/>
            <person name="Foster-Nyarko E."/>
            <person name="Jarju S."/>
            <person name="Secka A."/>
            <person name="Antonio M."/>
            <person name="Oren A."/>
            <person name="Chaudhuri R.R."/>
            <person name="La Ragione R."/>
            <person name="Hildebrand F."/>
            <person name="Pallen M.J."/>
        </authorList>
    </citation>
    <scope>NUCLEOTIDE SEQUENCE</scope>
    <source>
        <strain evidence="2">CHK181-108</strain>
    </source>
</reference>
<dbReference type="AlphaFoldDB" id="A0A9D1H5H9"/>
<evidence type="ECO:0000313" key="3">
    <source>
        <dbReference type="Proteomes" id="UP000824165"/>
    </source>
</evidence>
<dbReference type="Proteomes" id="UP000824165">
    <property type="component" value="Unassembled WGS sequence"/>
</dbReference>
<evidence type="ECO:0000256" key="1">
    <source>
        <dbReference type="SAM" id="Phobius"/>
    </source>
</evidence>
<dbReference type="NCBIfam" id="TIGR04086">
    <property type="entry name" value="TIGR04086_membr"/>
    <property type="match status" value="1"/>
</dbReference>
<comment type="caution">
    <text evidence="2">The sequence shown here is derived from an EMBL/GenBank/DDBJ whole genome shotgun (WGS) entry which is preliminary data.</text>
</comment>
<dbReference type="EMBL" id="DVLU01000065">
    <property type="protein sequence ID" value="HIT85599.1"/>
    <property type="molecule type" value="Genomic_DNA"/>
</dbReference>
<evidence type="ECO:0000313" key="2">
    <source>
        <dbReference type="EMBL" id="HIT85599.1"/>
    </source>
</evidence>
<gene>
    <name evidence="2" type="ORF">IAA60_06800</name>
</gene>
<dbReference type="InterPro" id="IPR023804">
    <property type="entry name" value="DUF3792_TM"/>
</dbReference>
<proteinExistence type="predicted"/>
<keyword evidence="1" id="KW-1133">Transmembrane helix</keyword>
<dbReference type="Pfam" id="PF12670">
    <property type="entry name" value="DUF3792"/>
    <property type="match status" value="1"/>
</dbReference>
<feature type="transmembrane region" description="Helical" evidence="1">
    <location>
        <begin position="65"/>
        <end position="87"/>
    </location>
</feature>
<name>A0A9D1H5H9_9FIRM</name>
<keyword evidence="1" id="KW-0472">Membrane</keyword>
<sequence length="117" mass="11932">MSIRASIKGTLVALAVTAAFIVIMAAVLYFSDIDERLVNIGVYIGTAAGVAAGAVAAAKSAGRKVLLHCLMTGILYLAVMAAATLIIKGGIYFNYRLLAVVAGVIACSIFGAVIGRV</sequence>
<feature type="transmembrane region" description="Helical" evidence="1">
    <location>
        <begin position="93"/>
        <end position="114"/>
    </location>
</feature>
<accession>A0A9D1H5H9</accession>
<feature type="transmembrane region" description="Helical" evidence="1">
    <location>
        <begin position="37"/>
        <end position="58"/>
    </location>
</feature>
<protein>
    <submittedName>
        <fullName evidence="2">TIGR04086 family membrane protein</fullName>
    </submittedName>
</protein>
<reference evidence="2" key="1">
    <citation type="submission" date="2020-10" db="EMBL/GenBank/DDBJ databases">
        <authorList>
            <person name="Gilroy R."/>
        </authorList>
    </citation>
    <scope>NUCLEOTIDE SEQUENCE</scope>
    <source>
        <strain evidence="2">CHK181-108</strain>
    </source>
</reference>